<reference evidence="1 2" key="1">
    <citation type="submission" date="2020-11" db="EMBL/GenBank/DDBJ databases">
        <title>Sequencing the genomes of 1000 actinobacteria strains.</title>
        <authorList>
            <person name="Klenk H.-P."/>
        </authorList>
    </citation>
    <scope>NUCLEOTIDE SEQUENCE [LARGE SCALE GENOMIC DNA]</scope>
    <source>
        <strain evidence="1 2">DSM 101692</strain>
    </source>
</reference>
<dbReference type="Proteomes" id="UP000614915">
    <property type="component" value="Unassembled WGS sequence"/>
</dbReference>
<protein>
    <submittedName>
        <fullName evidence="1">Uncharacterized protein</fullName>
    </submittedName>
</protein>
<comment type="caution">
    <text evidence="1">The sequence shown here is derived from an EMBL/GenBank/DDBJ whole genome shotgun (WGS) entry which is preliminary data.</text>
</comment>
<gene>
    <name evidence="1" type="ORF">IW248_000077</name>
</gene>
<evidence type="ECO:0000313" key="1">
    <source>
        <dbReference type="EMBL" id="MBG6063790.1"/>
    </source>
</evidence>
<proteinExistence type="predicted"/>
<organism evidence="1 2">
    <name type="scientific">Micromonospora ureilytica</name>
    <dbReference type="NCBI Taxonomy" id="709868"/>
    <lineage>
        <taxon>Bacteria</taxon>
        <taxon>Bacillati</taxon>
        <taxon>Actinomycetota</taxon>
        <taxon>Actinomycetes</taxon>
        <taxon>Micromonosporales</taxon>
        <taxon>Micromonosporaceae</taxon>
        <taxon>Micromonospora</taxon>
    </lineage>
</organism>
<sequence>MRIRRFIYAATVGAILAATWMAAPAQAGWGHGG</sequence>
<accession>A0ABS0J9R3</accession>
<name>A0ABS0J9R3_9ACTN</name>
<dbReference type="EMBL" id="JADOTX010000001">
    <property type="protein sequence ID" value="MBG6063790.1"/>
    <property type="molecule type" value="Genomic_DNA"/>
</dbReference>
<keyword evidence="2" id="KW-1185">Reference proteome</keyword>
<evidence type="ECO:0000313" key="2">
    <source>
        <dbReference type="Proteomes" id="UP000614915"/>
    </source>
</evidence>